<proteinExistence type="predicted"/>
<gene>
    <name evidence="4" type="ORF">GS597_10690</name>
</gene>
<dbReference type="EMBL" id="WVIC01000019">
    <property type="protein sequence ID" value="NCJ06966.1"/>
    <property type="molecule type" value="Genomic_DNA"/>
</dbReference>
<keyword evidence="3" id="KW-0812">Transmembrane</keyword>
<sequence>MDLSEQSGLGERQSNPEAPSPTGTHPDIEAAIAEAETTLNTVKSRYLHLESAQAQKTQLQEQLTKLRQEIEQLQNHLELVEIELESRLITWKDRREWFWQFLRYAGIGFVAALILHAIRN</sequence>
<feature type="compositionally biased region" description="Polar residues" evidence="2">
    <location>
        <begin position="1"/>
        <end position="23"/>
    </location>
</feature>
<evidence type="ECO:0000256" key="2">
    <source>
        <dbReference type="SAM" id="MobiDB-lite"/>
    </source>
</evidence>
<dbReference type="RefSeq" id="WP_161825445.1">
    <property type="nucleotide sequence ID" value="NZ_WVIC01000019.1"/>
</dbReference>
<accession>A0A8K2A7J2</accession>
<evidence type="ECO:0000313" key="4">
    <source>
        <dbReference type="EMBL" id="NCJ06966.1"/>
    </source>
</evidence>
<dbReference type="Proteomes" id="UP000607397">
    <property type="component" value="Unassembled WGS sequence"/>
</dbReference>
<reference evidence="4" key="1">
    <citation type="submission" date="2019-12" db="EMBL/GenBank/DDBJ databases">
        <title>High-Quality draft genome sequences of three cyanobacteria isolated from the limestone walls of the Old Cathedral of Coimbra.</title>
        <authorList>
            <person name="Tiago I."/>
            <person name="Soares F."/>
            <person name="Portugal A."/>
        </authorList>
    </citation>
    <scope>NUCLEOTIDE SEQUENCE [LARGE SCALE GENOMIC DNA]</scope>
    <source>
        <strain evidence="4">C</strain>
    </source>
</reference>
<name>A0A8K2A7J2_9CYAN</name>
<organism evidence="4 5">
    <name type="scientific">Petrachloros mirabilis ULC683</name>
    <dbReference type="NCBI Taxonomy" id="2781853"/>
    <lineage>
        <taxon>Bacteria</taxon>
        <taxon>Bacillati</taxon>
        <taxon>Cyanobacteriota</taxon>
        <taxon>Cyanophyceae</taxon>
        <taxon>Synechococcales</taxon>
        <taxon>Petrachlorosaceae</taxon>
        <taxon>Petrachloros</taxon>
        <taxon>Petrachloros mirabilis</taxon>
    </lineage>
</organism>
<feature type="transmembrane region" description="Helical" evidence="3">
    <location>
        <begin position="101"/>
        <end position="118"/>
    </location>
</feature>
<feature type="region of interest" description="Disordered" evidence="2">
    <location>
        <begin position="1"/>
        <end position="26"/>
    </location>
</feature>
<evidence type="ECO:0000256" key="1">
    <source>
        <dbReference type="SAM" id="Coils"/>
    </source>
</evidence>
<protein>
    <recommendedName>
        <fullName evidence="6">DUF2203 domain-containing protein</fullName>
    </recommendedName>
</protein>
<feature type="coiled-coil region" evidence="1">
    <location>
        <begin position="49"/>
        <end position="83"/>
    </location>
</feature>
<dbReference type="AlphaFoldDB" id="A0A8K2A7J2"/>
<keyword evidence="3" id="KW-0472">Membrane</keyword>
<evidence type="ECO:0008006" key="6">
    <source>
        <dbReference type="Google" id="ProtNLM"/>
    </source>
</evidence>
<keyword evidence="3" id="KW-1133">Transmembrane helix</keyword>
<evidence type="ECO:0000313" key="5">
    <source>
        <dbReference type="Proteomes" id="UP000607397"/>
    </source>
</evidence>
<comment type="caution">
    <text evidence="4">The sequence shown here is derived from an EMBL/GenBank/DDBJ whole genome shotgun (WGS) entry which is preliminary data.</text>
</comment>
<keyword evidence="1" id="KW-0175">Coiled coil</keyword>
<keyword evidence="5" id="KW-1185">Reference proteome</keyword>
<evidence type="ECO:0000256" key="3">
    <source>
        <dbReference type="SAM" id="Phobius"/>
    </source>
</evidence>